<organism evidence="8 9">
    <name type="scientific">Clonorchis sinensis</name>
    <name type="common">Chinese liver fluke</name>
    <dbReference type="NCBI Taxonomy" id="79923"/>
    <lineage>
        <taxon>Eukaryota</taxon>
        <taxon>Metazoa</taxon>
        <taxon>Spiralia</taxon>
        <taxon>Lophotrochozoa</taxon>
        <taxon>Platyhelminthes</taxon>
        <taxon>Trematoda</taxon>
        <taxon>Digenea</taxon>
        <taxon>Opisthorchiida</taxon>
        <taxon>Opisthorchiata</taxon>
        <taxon>Opisthorchiidae</taxon>
        <taxon>Clonorchis</taxon>
    </lineage>
</organism>
<proteinExistence type="inferred from homology"/>
<name>A0A8T1N1S5_CLOSI</name>
<sequence length="367" mass="41727">MMSSRNSAPPFVVMSTLICHCQAAAGRTAARLAHRHGRSSELFRLVVRRMPFASFKNAQKRYSRTHKERSQPQHRKHLGLLPKKKDFILKAREKERKDKKIRELRRQALTKNTDEFYFNMCNSTFDTERGHIPLNAETKYSDATMKSLLSMSVAQLRHELQKEVSKIRRLESSTNALYGDADFRSRHTRPKHTFFAETSSEAQDLRAQIKAGAFFSPDTNTTNVSILEERQEAYAELQQRLQRAETLKLMLKKREAKQLLVGHHECISSAVPGFQLRTTDMRGECVSATAHAGGNRFQASVAPPDRRVNRSVQPGQLLDGLSKRRSNKSHRSCVNTIARSDVEIPLRPAFIGGVVVTCSPRMVDVRS</sequence>
<dbReference type="Pfam" id="PF03998">
    <property type="entry name" value="Utp11"/>
    <property type="match status" value="1"/>
</dbReference>
<comment type="caution">
    <text evidence="8">The sequence shown here is derived from an EMBL/GenBank/DDBJ whole genome shotgun (WGS) entry which is preliminary data.</text>
</comment>
<feature type="coiled-coil region" evidence="6">
    <location>
        <begin position="227"/>
        <end position="254"/>
    </location>
</feature>
<feature type="region of interest" description="Disordered" evidence="7">
    <location>
        <begin position="296"/>
        <end position="330"/>
    </location>
</feature>
<evidence type="ECO:0000256" key="4">
    <source>
        <dbReference type="ARBA" id="ARBA00022552"/>
    </source>
</evidence>
<protein>
    <recommendedName>
        <fullName evidence="3">Probable U3 small nucleolar RNA-associated protein 11</fullName>
    </recommendedName>
</protein>
<evidence type="ECO:0000313" key="8">
    <source>
        <dbReference type="EMBL" id="KAG5455038.1"/>
    </source>
</evidence>
<dbReference type="Proteomes" id="UP000286415">
    <property type="component" value="Unassembled WGS sequence"/>
</dbReference>
<keyword evidence="6" id="KW-0175">Coiled coil</keyword>
<gene>
    <name evidence="8" type="ORF">CSKR_111710</name>
</gene>
<keyword evidence="9" id="KW-1185">Reference proteome</keyword>
<dbReference type="InterPro" id="IPR007144">
    <property type="entry name" value="SSU_processome_Utp11"/>
</dbReference>
<comment type="subcellular location">
    <subcellularLocation>
        <location evidence="1">Nucleus</location>
        <location evidence="1">Nucleolus</location>
    </subcellularLocation>
</comment>
<reference evidence="8 9" key="2">
    <citation type="journal article" date="2021" name="Genomics">
        <title>High-quality reference genome for Clonorchis sinensis.</title>
        <authorList>
            <person name="Young N.D."/>
            <person name="Stroehlein A.J."/>
            <person name="Kinkar L."/>
            <person name="Wang T."/>
            <person name="Sohn W.M."/>
            <person name="Chang B.C.H."/>
            <person name="Kaur P."/>
            <person name="Weisz D."/>
            <person name="Dudchenko O."/>
            <person name="Aiden E.L."/>
            <person name="Korhonen P.K."/>
            <person name="Gasser R.B."/>
        </authorList>
    </citation>
    <scope>NUCLEOTIDE SEQUENCE [LARGE SCALE GENOMIC DNA]</scope>
    <source>
        <strain evidence="8">Cs-k2</strain>
    </source>
</reference>
<accession>A0A8T1N1S5</accession>
<evidence type="ECO:0000256" key="7">
    <source>
        <dbReference type="SAM" id="MobiDB-lite"/>
    </source>
</evidence>
<dbReference type="PANTHER" id="PTHR12838">
    <property type="entry name" value="U3 SMALL NUCLEOLAR RNA-ASSOCIATED PROTEIN 11"/>
    <property type="match status" value="1"/>
</dbReference>
<evidence type="ECO:0000256" key="3">
    <source>
        <dbReference type="ARBA" id="ARBA00020121"/>
    </source>
</evidence>
<dbReference type="GO" id="GO:0032040">
    <property type="term" value="C:small-subunit processome"/>
    <property type="evidence" value="ECO:0007669"/>
    <property type="project" value="InterPro"/>
</dbReference>
<comment type="similarity">
    <text evidence="2">Belongs to the UTP11 family.</text>
</comment>
<dbReference type="OrthoDB" id="29058at2759"/>
<keyword evidence="4" id="KW-0698">rRNA processing</keyword>
<reference evidence="8 9" key="1">
    <citation type="journal article" date="2018" name="Biotechnol. Adv.">
        <title>Improved genomic resources and new bioinformatic workflow for the carcinogenic parasite Clonorchis sinensis: Biotechnological implications.</title>
        <authorList>
            <person name="Wang D."/>
            <person name="Korhonen P.K."/>
            <person name="Gasser R.B."/>
            <person name="Young N.D."/>
        </authorList>
    </citation>
    <scope>NUCLEOTIDE SEQUENCE [LARGE SCALE GENOMIC DNA]</scope>
    <source>
        <strain evidence="8">Cs-k2</strain>
    </source>
</reference>
<dbReference type="AlphaFoldDB" id="A0A8T1N1S5"/>
<keyword evidence="5" id="KW-0539">Nucleus</keyword>
<feature type="compositionally biased region" description="Basic residues" evidence="7">
    <location>
        <begin position="58"/>
        <end position="78"/>
    </location>
</feature>
<dbReference type="GO" id="GO:0006364">
    <property type="term" value="P:rRNA processing"/>
    <property type="evidence" value="ECO:0007669"/>
    <property type="project" value="UniProtKB-KW"/>
</dbReference>
<evidence type="ECO:0000256" key="6">
    <source>
        <dbReference type="SAM" id="Coils"/>
    </source>
</evidence>
<dbReference type="PANTHER" id="PTHR12838:SF0">
    <property type="entry name" value="U3 SMALL NUCLEOLAR RNA-ASSOCIATED PROTEIN 11-RELATED"/>
    <property type="match status" value="1"/>
</dbReference>
<evidence type="ECO:0000256" key="5">
    <source>
        <dbReference type="ARBA" id="ARBA00023242"/>
    </source>
</evidence>
<evidence type="ECO:0000256" key="1">
    <source>
        <dbReference type="ARBA" id="ARBA00004604"/>
    </source>
</evidence>
<dbReference type="EMBL" id="NIRI02000005">
    <property type="protein sequence ID" value="KAG5455038.1"/>
    <property type="molecule type" value="Genomic_DNA"/>
</dbReference>
<feature type="region of interest" description="Disordered" evidence="7">
    <location>
        <begin position="58"/>
        <end position="79"/>
    </location>
</feature>
<evidence type="ECO:0000313" key="9">
    <source>
        <dbReference type="Proteomes" id="UP000286415"/>
    </source>
</evidence>
<evidence type="ECO:0000256" key="2">
    <source>
        <dbReference type="ARBA" id="ARBA00008105"/>
    </source>
</evidence>